<dbReference type="RefSeq" id="WP_115274342.1">
    <property type="nucleotide sequence ID" value="NZ_UGUY01000001.1"/>
</dbReference>
<evidence type="ECO:0000313" key="2">
    <source>
        <dbReference type="EMBL" id="SUD69056.1"/>
    </source>
</evidence>
<keyword evidence="1" id="KW-0812">Transmembrane</keyword>
<evidence type="ECO:0000256" key="1">
    <source>
        <dbReference type="SAM" id="Phobius"/>
    </source>
</evidence>
<reference evidence="2 3" key="1">
    <citation type="submission" date="2018-06" db="EMBL/GenBank/DDBJ databases">
        <authorList>
            <consortium name="Pathogen Informatics"/>
            <person name="Doyle S."/>
        </authorList>
    </citation>
    <scope>NUCLEOTIDE SEQUENCE [LARGE SCALE GENOMIC DNA]</scope>
    <source>
        <strain evidence="2 3">NCTC7914</strain>
    </source>
</reference>
<feature type="transmembrane region" description="Helical" evidence="1">
    <location>
        <begin position="12"/>
        <end position="35"/>
    </location>
</feature>
<organism evidence="2 3">
    <name type="scientific">Pseudomonas putida</name>
    <name type="common">Arthrobacter siderocapsulatus</name>
    <dbReference type="NCBI Taxonomy" id="303"/>
    <lineage>
        <taxon>Bacteria</taxon>
        <taxon>Pseudomonadati</taxon>
        <taxon>Pseudomonadota</taxon>
        <taxon>Gammaproteobacteria</taxon>
        <taxon>Pseudomonadales</taxon>
        <taxon>Pseudomonadaceae</taxon>
        <taxon>Pseudomonas</taxon>
    </lineage>
</organism>
<accession>A0A379KM03</accession>
<dbReference type="EMBL" id="UGUY01000001">
    <property type="protein sequence ID" value="SUD69056.1"/>
    <property type="molecule type" value="Genomic_DNA"/>
</dbReference>
<keyword evidence="1" id="KW-0472">Membrane</keyword>
<proteinExistence type="predicted"/>
<dbReference type="AlphaFoldDB" id="A0A379KM03"/>
<sequence>MSVYRRKKSSTSPVLVVGSVLAAVALIVGAGFLLWKSNTQETFDKVTLCPSSGAKGQFVVLIDNTSPFPFTQKAALKQRLKDMVVKDLPPGAMLAVFLLGEDYKHNSDPVFERCNPGQWVEGEGLTKTKKFVDKDFNEKFLKPLEAVVNRIHLDSRGKTSPIFEMLQMASINGFNHQNANGEKRLIIFSDMAANTSDFSMYRNFQLNYKDFTKTSYYQKTVAPSLGDVSVTINMMTAEPNATPFLKRSEFWAQYFSDNGASLESVNPMEGL</sequence>
<name>A0A379KM03_PSEPU</name>
<dbReference type="Proteomes" id="UP000254602">
    <property type="component" value="Unassembled WGS sequence"/>
</dbReference>
<evidence type="ECO:0000313" key="3">
    <source>
        <dbReference type="Proteomes" id="UP000254602"/>
    </source>
</evidence>
<evidence type="ECO:0008006" key="4">
    <source>
        <dbReference type="Google" id="ProtNLM"/>
    </source>
</evidence>
<protein>
    <recommendedName>
        <fullName evidence="4">VWFA domain-containing protein</fullName>
    </recommendedName>
</protein>
<gene>
    <name evidence="2" type="ORF">NCTC7914_03190</name>
</gene>
<keyword evidence="1" id="KW-1133">Transmembrane helix</keyword>